<comment type="caution">
    <text evidence="3">The sequence shown here is derived from an EMBL/GenBank/DDBJ whole genome shotgun (WGS) entry which is preliminary data.</text>
</comment>
<accession>A0A1I2Y2L2</accession>
<evidence type="ECO:0000313" key="4">
    <source>
        <dbReference type="Proteomes" id="UP000199681"/>
    </source>
</evidence>
<gene>
    <name evidence="3" type="ORF">E3O11_08730</name>
    <name evidence="2" type="ORF">SAMN05216274_101294</name>
</gene>
<keyword evidence="4" id="KW-1185">Reference proteome</keyword>
<evidence type="ECO:0000313" key="3">
    <source>
        <dbReference type="EMBL" id="TFB85108.1"/>
    </source>
</evidence>
<dbReference type="RefSeq" id="WP_092448098.1">
    <property type="nucleotide sequence ID" value="NZ_BKAC01000010.1"/>
</dbReference>
<dbReference type="EMBL" id="SOFE01000014">
    <property type="protein sequence ID" value="TFB85108.1"/>
    <property type="molecule type" value="Genomic_DNA"/>
</dbReference>
<organism evidence="3 5">
    <name type="scientific">Cryobacterium levicorallinum</name>
    <dbReference type="NCBI Taxonomy" id="995038"/>
    <lineage>
        <taxon>Bacteria</taxon>
        <taxon>Bacillati</taxon>
        <taxon>Actinomycetota</taxon>
        <taxon>Actinomycetes</taxon>
        <taxon>Micrococcales</taxon>
        <taxon>Microbacteriaceae</taxon>
        <taxon>Cryobacterium</taxon>
    </lineage>
</organism>
<dbReference type="Gene3D" id="3.20.20.100">
    <property type="entry name" value="NADP-dependent oxidoreductase domain"/>
    <property type="match status" value="1"/>
</dbReference>
<evidence type="ECO:0000259" key="1">
    <source>
        <dbReference type="Pfam" id="PF00248"/>
    </source>
</evidence>
<dbReference type="InterPro" id="IPR050523">
    <property type="entry name" value="AKR_Detox_Biosynth"/>
</dbReference>
<dbReference type="PANTHER" id="PTHR43364">
    <property type="entry name" value="NADH-SPECIFIC METHYLGLYOXAL REDUCTASE-RELATED"/>
    <property type="match status" value="1"/>
</dbReference>
<dbReference type="GO" id="GO:0016491">
    <property type="term" value="F:oxidoreductase activity"/>
    <property type="evidence" value="ECO:0007669"/>
    <property type="project" value="InterPro"/>
</dbReference>
<dbReference type="InterPro" id="IPR020471">
    <property type="entry name" value="AKR"/>
</dbReference>
<dbReference type="Pfam" id="PF00248">
    <property type="entry name" value="Aldo_ket_red"/>
    <property type="match status" value="1"/>
</dbReference>
<dbReference type="GO" id="GO:0005829">
    <property type="term" value="C:cytosol"/>
    <property type="evidence" value="ECO:0007669"/>
    <property type="project" value="TreeGrafter"/>
</dbReference>
<dbReference type="Proteomes" id="UP000199681">
    <property type="component" value="Unassembled WGS sequence"/>
</dbReference>
<proteinExistence type="predicted"/>
<feature type="domain" description="NADP-dependent oxidoreductase" evidence="1">
    <location>
        <begin position="8"/>
        <end position="286"/>
    </location>
</feature>
<dbReference type="PRINTS" id="PR00069">
    <property type="entry name" value="ALDKETRDTASE"/>
</dbReference>
<sequence length="311" mass="33181">MTLSPPDRLIYGCMGLGGDWTPGPVTPAAIDQAVAAVEAALSIGITVFDHADIYRFGKAEQVFGEVLKRSPGLRERIEIQTKCGIRLDAEHAPYDLGAIVARVDDSLARLDVDYVDTLLLHRPDPLLEPAVVAAAVTDLHAAGKIRALGVSNMSGAQIAFLQREIDLPIVVNQLEMSLLKRDWVDSTVLVNHPDGADNTFPHGTLEYCASNGVRLQAWGALAQGRYSGAPGAAAEEAASALVQTLAEAKNTTREAIVLGWLMRHPAHIDPVLGSSDPARIRACGDAAAQAAAMTRDEWFALYLAARGRPLP</sequence>
<evidence type="ECO:0000313" key="5">
    <source>
        <dbReference type="Proteomes" id="UP000297963"/>
    </source>
</evidence>
<reference evidence="3 5" key="2">
    <citation type="submission" date="2019-03" db="EMBL/GenBank/DDBJ databases">
        <title>Genomics of glacier-inhabiting Cryobacterium strains.</title>
        <authorList>
            <person name="Liu Q."/>
            <person name="Xin Y.-H."/>
        </authorList>
    </citation>
    <scope>NUCLEOTIDE SEQUENCE [LARGE SCALE GENOMIC DNA]</scope>
    <source>
        <strain evidence="3 5">Hh34</strain>
    </source>
</reference>
<dbReference type="EMBL" id="FOPW01000001">
    <property type="protein sequence ID" value="SFH19587.1"/>
    <property type="molecule type" value="Genomic_DNA"/>
</dbReference>
<dbReference type="InterPro" id="IPR023210">
    <property type="entry name" value="NADP_OxRdtase_dom"/>
</dbReference>
<reference evidence="2 4" key="1">
    <citation type="submission" date="2016-10" db="EMBL/GenBank/DDBJ databases">
        <authorList>
            <person name="Varghese N."/>
            <person name="Submissions S."/>
        </authorList>
    </citation>
    <scope>NUCLEOTIDE SEQUENCE [LARGE SCALE GENOMIC DNA]</scope>
    <source>
        <strain evidence="2 4">GMCC 1.11211</strain>
    </source>
</reference>
<evidence type="ECO:0000313" key="2">
    <source>
        <dbReference type="EMBL" id="SFH19587.1"/>
    </source>
</evidence>
<protein>
    <submittedName>
        <fullName evidence="3">Aldo/keto reductase</fullName>
    </submittedName>
    <submittedName>
        <fullName evidence="2">Predicted oxidoreductase</fullName>
    </submittedName>
</protein>
<dbReference type="InterPro" id="IPR036812">
    <property type="entry name" value="NAD(P)_OxRdtase_dom_sf"/>
</dbReference>
<dbReference type="PANTHER" id="PTHR43364:SF1">
    <property type="entry name" value="OXIDOREDUCTASE YDHF"/>
    <property type="match status" value="1"/>
</dbReference>
<dbReference type="SUPFAM" id="SSF51430">
    <property type="entry name" value="NAD(P)-linked oxidoreductase"/>
    <property type="match status" value="1"/>
</dbReference>
<dbReference type="Proteomes" id="UP000297963">
    <property type="component" value="Unassembled WGS sequence"/>
</dbReference>
<dbReference type="AlphaFoldDB" id="A0A1I2Y2L2"/>
<name>A0A1I2Y2L2_9MICO</name>